<dbReference type="PANTHER" id="PTHR10134">
    <property type="entry name" value="CYTOCHROME B-C1 COMPLEX SUBUNIT RIESKE, MITOCHONDRIAL"/>
    <property type="match status" value="1"/>
</dbReference>
<dbReference type="PROSITE" id="PS51296">
    <property type="entry name" value="RIESKE"/>
    <property type="match status" value="1"/>
</dbReference>
<protein>
    <recommendedName>
        <fullName evidence="2">Cytochrome bc1 complex Rieske iron-sulfur subunit</fullName>
    </recommendedName>
    <alternativeName>
        <fullName evidence="8">Cytochrome bc1 reductase complex subunit QcrA</fullName>
    </alternativeName>
</protein>
<dbReference type="InterPro" id="IPR014349">
    <property type="entry name" value="Rieske_Fe-S_prot"/>
</dbReference>
<evidence type="ECO:0000259" key="11">
    <source>
        <dbReference type="PROSITE" id="PS51296"/>
    </source>
</evidence>
<dbReference type="PROSITE" id="PS51318">
    <property type="entry name" value="TAT"/>
    <property type="match status" value="1"/>
</dbReference>
<reference evidence="12 13" key="1">
    <citation type="submission" date="2020-03" db="EMBL/GenBank/DDBJ databases">
        <title>WGS of actinomycetes isolated from Thailand.</title>
        <authorList>
            <person name="Thawai C."/>
        </authorList>
    </citation>
    <scope>NUCLEOTIDE SEQUENCE [LARGE SCALE GENOMIC DNA]</scope>
    <source>
        <strain evidence="12 13">PLAI 1-29</strain>
    </source>
</reference>
<keyword evidence="6" id="KW-0411">Iron-sulfur</keyword>
<comment type="function">
    <text evidence="1">Iron-sulfur subunit of the cytochrome bc1 complex, an essential component of the respiratory electron transport chain required for ATP synthesis. The bc1 complex catalyzes the oxidation of menaquinol and the reduction of cytochrome c in the respiratory chain. The bc1 complex operates through a Q-cycle mechanism that couples electron transfer to generation of the proton gradient that drives ATP synthesis.</text>
</comment>
<evidence type="ECO:0000256" key="8">
    <source>
        <dbReference type="ARBA" id="ARBA00029586"/>
    </source>
</evidence>
<dbReference type="InterPro" id="IPR006311">
    <property type="entry name" value="TAT_signal"/>
</dbReference>
<name>A0ABX1BWU3_9ACTN</name>
<evidence type="ECO:0000256" key="5">
    <source>
        <dbReference type="ARBA" id="ARBA00023004"/>
    </source>
</evidence>
<keyword evidence="13" id="KW-1185">Reference proteome</keyword>
<evidence type="ECO:0000256" key="1">
    <source>
        <dbReference type="ARBA" id="ARBA00002494"/>
    </source>
</evidence>
<comment type="caution">
    <text evidence="12">The sequence shown here is derived from an EMBL/GenBank/DDBJ whole genome shotgun (WGS) entry which is preliminary data.</text>
</comment>
<evidence type="ECO:0000256" key="9">
    <source>
        <dbReference type="ARBA" id="ARBA00034078"/>
    </source>
</evidence>
<dbReference type="PROSITE" id="PS51257">
    <property type="entry name" value="PROKAR_LIPOPROTEIN"/>
    <property type="match status" value="1"/>
</dbReference>
<evidence type="ECO:0000256" key="4">
    <source>
        <dbReference type="ARBA" id="ARBA00022723"/>
    </source>
</evidence>
<dbReference type="InterPro" id="IPR036922">
    <property type="entry name" value="Rieske_2Fe-2S_sf"/>
</dbReference>
<keyword evidence="7" id="KW-1015">Disulfide bond</keyword>
<gene>
    <name evidence="12" type="ORF">HCK00_16920</name>
</gene>
<accession>A0ABX1BWU3</accession>
<keyword evidence="5" id="KW-0408">Iron</keyword>
<dbReference type="InterPro" id="IPR005805">
    <property type="entry name" value="Rieske_Fe-S_prot_C"/>
</dbReference>
<evidence type="ECO:0000256" key="2">
    <source>
        <dbReference type="ARBA" id="ARBA00015816"/>
    </source>
</evidence>
<evidence type="ECO:0000256" key="3">
    <source>
        <dbReference type="ARBA" id="ARBA00022714"/>
    </source>
</evidence>
<keyword evidence="4" id="KW-0479">Metal-binding</keyword>
<evidence type="ECO:0000256" key="6">
    <source>
        <dbReference type="ARBA" id="ARBA00023014"/>
    </source>
</evidence>
<dbReference type="PRINTS" id="PR00162">
    <property type="entry name" value="RIESKE"/>
</dbReference>
<dbReference type="Gene3D" id="2.102.10.10">
    <property type="entry name" value="Rieske [2Fe-2S] iron-sulphur domain"/>
    <property type="match status" value="1"/>
</dbReference>
<evidence type="ECO:0000256" key="10">
    <source>
        <dbReference type="SAM" id="MobiDB-lite"/>
    </source>
</evidence>
<dbReference type="Pfam" id="PF00355">
    <property type="entry name" value="Rieske"/>
    <property type="match status" value="1"/>
</dbReference>
<dbReference type="Proteomes" id="UP000695264">
    <property type="component" value="Unassembled WGS sequence"/>
</dbReference>
<evidence type="ECO:0000313" key="12">
    <source>
        <dbReference type="EMBL" id="NJQ02176.1"/>
    </source>
</evidence>
<evidence type="ECO:0000313" key="13">
    <source>
        <dbReference type="Proteomes" id="UP000695264"/>
    </source>
</evidence>
<dbReference type="SUPFAM" id="SSF50022">
    <property type="entry name" value="ISP domain"/>
    <property type="match status" value="1"/>
</dbReference>
<dbReference type="CDD" id="cd03467">
    <property type="entry name" value="Rieske"/>
    <property type="match status" value="1"/>
</dbReference>
<organism evidence="12 13">
    <name type="scientific">Streptomyces zingiberis</name>
    <dbReference type="NCBI Taxonomy" id="2053010"/>
    <lineage>
        <taxon>Bacteria</taxon>
        <taxon>Bacillati</taxon>
        <taxon>Actinomycetota</taxon>
        <taxon>Actinomycetes</taxon>
        <taxon>Kitasatosporales</taxon>
        <taxon>Streptomycetaceae</taxon>
        <taxon>Streptomyces</taxon>
    </lineage>
</organism>
<dbReference type="InterPro" id="IPR017941">
    <property type="entry name" value="Rieske_2Fe-2S"/>
</dbReference>
<dbReference type="RefSeq" id="WP_168102800.1">
    <property type="nucleotide sequence ID" value="NZ_JAATEN010000012.1"/>
</dbReference>
<feature type="domain" description="Rieske" evidence="11">
    <location>
        <begin position="46"/>
        <end position="138"/>
    </location>
</feature>
<comment type="cofactor">
    <cofactor evidence="9">
        <name>[2Fe-2S] cluster</name>
        <dbReference type="ChEBI" id="CHEBI:190135"/>
    </cofactor>
</comment>
<keyword evidence="3" id="KW-0001">2Fe-2S</keyword>
<dbReference type="EMBL" id="JAATEN010000012">
    <property type="protein sequence ID" value="NJQ02176.1"/>
    <property type="molecule type" value="Genomic_DNA"/>
</dbReference>
<feature type="region of interest" description="Disordered" evidence="10">
    <location>
        <begin position="28"/>
        <end position="52"/>
    </location>
</feature>
<evidence type="ECO:0000256" key="7">
    <source>
        <dbReference type="ARBA" id="ARBA00023157"/>
    </source>
</evidence>
<proteinExistence type="predicted"/>
<sequence length="145" mass="14699">MPSRPTASRRVLLRGAALTGAGAALTACGDGGRRSPAGESTSPGPVDLGPAGEVPVGGARLYREQRVLVSRPAQDEYHAFSAVCTHKFCVLSHVKGTDADCACHGSAFDADTGKVLRGPATRPLPAVPLTVERGRLIVGEGAAGG</sequence>